<dbReference type="InterPro" id="IPR016181">
    <property type="entry name" value="Acyl_CoA_acyltransferase"/>
</dbReference>
<dbReference type="KEGG" id="lse:F1C12_12080"/>
<sequence length="177" mass="19788">MGVDRVRLRPWTEADLAVELRNDAADMTTFLGGPQGEEVVRRRHERFLRGQADGTISPFTVWSDAAEEPVGAAAYWQIDHHGRAVYECGWFVFVPFQRRGYARHAIRLLLDHAAARGERDTMFAFPRVDNTASNALARSVGFVNTGAEESEYPKGVPITVNAWAFDLRTLRMPGTPG</sequence>
<evidence type="ECO:0000256" key="3">
    <source>
        <dbReference type="ARBA" id="ARBA00038502"/>
    </source>
</evidence>
<organism evidence="5 6">
    <name type="scientific">Leifsonia shinshuensis</name>
    <dbReference type="NCBI Taxonomy" id="150026"/>
    <lineage>
        <taxon>Bacteria</taxon>
        <taxon>Bacillati</taxon>
        <taxon>Actinomycetota</taxon>
        <taxon>Actinomycetes</taxon>
        <taxon>Micrococcales</taxon>
        <taxon>Microbacteriaceae</taxon>
        <taxon>Leifsonia</taxon>
    </lineage>
</organism>
<keyword evidence="1 5" id="KW-0808">Transferase</keyword>
<dbReference type="GO" id="GO:0005737">
    <property type="term" value="C:cytoplasm"/>
    <property type="evidence" value="ECO:0007669"/>
    <property type="project" value="TreeGrafter"/>
</dbReference>
<dbReference type="CDD" id="cd04301">
    <property type="entry name" value="NAT_SF"/>
    <property type="match status" value="1"/>
</dbReference>
<dbReference type="PANTHER" id="PTHR43792:SF8">
    <property type="entry name" value="[RIBOSOMAL PROTEIN US5]-ALANINE N-ACETYLTRANSFERASE"/>
    <property type="match status" value="1"/>
</dbReference>
<dbReference type="RefSeq" id="WP_185275260.1">
    <property type="nucleotide sequence ID" value="NZ_CP043641.1"/>
</dbReference>
<keyword evidence="2" id="KW-0012">Acyltransferase</keyword>
<dbReference type="AlphaFoldDB" id="A0A7G6YBC9"/>
<feature type="domain" description="N-acetyltransferase" evidence="4">
    <location>
        <begin position="6"/>
        <end position="163"/>
    </location>
</feature>
<evidence type="ECO:0000259" key="4">
    <source>
        <dbReference type="PROSITE" id="PS51186"/>
    </source>
</evidence>
<evidence type="ECO:0000256" key="2">
    <source>
        <dbReference type="ARBA" id="ARBA00023315"/>
    </source>
</evidence>
<evidence type="ECO:0000313" key="6">
    <source>
        <dbReference type="Proteomes" id="UP000515511"/>
    </source>
</evidence>
<reference evidence="6" key="1">
    <citation type="submission" date="2019-09" db="EMBL/GenBank/DDBJ databases">
        <title>Antimicrobial potential of Antarctic Bacteria.</title>
        <authorList>
            <person name="Benaud N."/>
            <person name="Edwards R.J."/>
            <person name="Ferrari B.C."/>
        </authorList>
    </citation>
    <scope>NUCLEOTIDE SEQUENCE [LARGE SCALE GENOMIC DNA]</scope>
    <source>
        <strain evidence="6">INR9</strain>
    </source>
</reference>
<dbReference type="InterPro" id="IPR000182">
    <property type="entry name" value="GNAT_dom"/>
</dbReference>
<dbReference type="PROSITE" id="PS51186">
    <property type="entry name" value="GNAT"/>
    <property type="match status" value="1"/>
</dbReference>
<accession>A0A7G6YBC9</accession>
<dbReference type="InterPro" id="IPR051531">
    <property type="entry name" value="N-acetyltransferase"/>
</dbReference>
<dbReference type="PANTHER" id="PTHR43792">
    <property type="entry name" value="GNAT FAMILY, PUTATIVE (AFU_ORTHOLOGUE AFUA_3G00765)-RELATED-RELATED"/>
    <property type="match status" value="1"/>
</dbReference>
<dbReference type="GO" id="GO:0008999">
    <property type="term" value="F:protein-N-terminal-alanine acetyltransferase activity"/>
    <property type="evidence" value="ECO:0007669"/>
    <property type="project" value="TreeGrafter"/>
</dbReference>
<evidence type="ECO:0000313" key="5">
    <source>
        <dbReference type="EMBL" id="QNE35794.1"/>
    </source>
</evidence>
<proteinExistence type="inferred from homology"/>
<comment type="similarity">
    <text evidence="3">Belongs to the acetyltransferase family. RimJ subfamily.</text>
</comment>
<dbReference type="EMBL" id="CP043641">
    <property type="protein sequence ID" value="QNE35794.1"/>
    <property type="molecule type" value="Genomic_DNA"/>
</dbReference>
<dbReference type="Gene3D" id="3.40.630.30">
    <property type="match status" value="1"/>
</dbReference>
<gene>
    <name evidence="5" type="ORF">F1C12_12080</name>
</gene>
<dbReference type="Pfam" id="PF13302">
    <property type="entry name" value="Acetyltransf_3"/>
    <property type="match status" value="1"/>
</dbReference>
<dbReference type="Proteomes" id="UP000515511">
    <property type="component" value="Chromosome"/>
</dbReference>
<dbReference type="SUPFAM" id="SSF55729">
    <property type="entry name" value="Acyl-CoA N-acyltransferases (Nat)"/>
    <property type="match status" value="1"/>
</dbReference>
<name>A0A7G6YBC9_9MICO</name>
<evidence type="ECO:0000256" key="1">
    <source>
        <dbReference type="ARBA" id="ARBA00022679"/>
    </source>
</evidence>
<protein>
    <submittedName>
        <fullName evidence="5">GNAT family N-acetyltransferase</fullName>
    </submittedName>
</protein>